<dbReference type="AlphaFoldDB" id="A0A136A2X9"/>
<keyword evidence="2" id="KW-1185">Reference proteome</keyword>
<dbReference type="STRING" id="1799789.AX660_05735"/>
<dbReference type="EMBL" id="LSNE01000003">
    <property type="protein sequence ID" value="KXI29557.1"/>
    <property type="molecule type" value="Genomic_DNA"/>
</dbReference>
<dbReference type="InterPro" id="IPR029016">
    <property type="entry name" value="GAF-like_dom_sf"/>
</dbReference>
<sequence>MSETSGQQKSNLDLTSDFDDEHTRYASEVAEFLLTHPDFFLKHASLLESLEIPHAHKGSVSLVELQSEQLRTKVRLLNYKLNQLISIARQNEQIYRVYADLNLRILSCETLDELRFVLEEVMQERLHLEAVVIKHFIGAHAFPEIQRHLFIEKRFKRDKFFFGRLSEHERKLLFPEQQANSVALLLLGDLGELGMLAISSKDPSHFHPDMDTLLITQLQQFLSILLPKLMKY</sequence>
<dbReference type="InterPro" id="IPR007435">
    <property type="entry name" value="DUF484"/>
</dbReference>
<dbReference type="Pfam" id="PF04340">
    <property type="entry name" value="DUF484"/>
    <property type="match status" value="1"/>
</dbReference>
<evidence type="ECO:0008006" key="3">
    <source>
        <dbReference type="Google" id="ProtNLM"/>
    </source>
</evidence>
<comment type="caution">
    <text evidence="1">The sequence shown here is derived from an EMBL/GenBank/DDBJ whole genome shotgun (WGS) entry which is preliminary data.</text>
</comment>
<dbReference type="PANTHER" id="PTHR38765">
    <property type="entry name" value="DUF484 DOMAIN-CONTAINING PROTEIN"/>
    <property type="match status" value="1"/>
</dbReference>
<dbReference type="PANTHER" id="PTHR38765:SF1">
    <property type="entry name" value="DUF484 DOMAIN-CONTAINING PROTEIN"/>
    <property type="match status" value="1"/>
</dbReference>
<dbReference type="RefSeq" id="WP_068372228.1">
    <property type="nucleotide sequence ID" value="NZ_LSNE01000003.1"/>
</dbReference>
<reference evidence="2" key="1">
    <citation type="submission" date="2016-02" db="EMBL/GenBank/DDBJ databases">
        <authorList>
            <person name="Schultz-Johansen M."/>
            <person name="Glaring M.A."/>
            <person name="Bech P.K."/>
            <person name="Stougaard P."/>
        </authorList>
    </citation>
    <scope>NUCLEOTIDE SEQUENCE [LARGE SCALE GENOMIC DNA]</scope>
    <source>
        <strain evidence="2">S66</strain>
    </source>
</reference>
<dbReference type="OrthoDB" id="8525200at2"/>
<dbReference type="Gene3D" id="3.30.450.40">
    <property type="match status" value="1"/>
</dbReference>
<proteinExistence type="predicted"/>
<organism evidence="1 2">
    <name type="scientific">Paraglaciecola hydrolytica</name>
    <dbReference type="NCBI Taxonomy" id="1799789"/>
    <lineage>
        <taxon>Bacteria</taxon>
        <taxon>Pseudomonadati</taxon>
        <taxon>Pseudomonadota</taxon>
        <taxon>Gammaproteobacteria</taxon>
        <taxon>Alteromonadales</taxon>
        <taxon>Alteromonadaceae</taxon>
        <taxon>Paraglaciecola</taxon>
    </lineage>
</organism>
<dbReference type="Proteomes" id="UP000070299">
    <property type="component" value="Unassembled WGS sequence"/>
</dbReference>
<name>A0A136A2X9_9ALTE</name>
<evidence type="ECO:0000313" key="1">
    <source>
        <dbReference type="EMBL" id="KXI29557.1"/>
    </source>
</evidence>
<gene>
    <name evidence="1" type="ORF">AX660_05735</name>
</gene>
<accession>A0A136A2X9</accession>
<evidence type="ECO:0000313" key="2">
    <source>
        <dbReference type="Proteomes" id="UP000070299"/>
    </source>
</evidence>
<protein>
    <recommendedName>
        <fullName evidence="3">DUF484 domain-containing protein</fullName>
    </recommendedName>
</protein>